<organism evidence="2 3">
    <name type="scientific">Nannocystis bainbridge</name>
    <dbReference type="NCBI Taxonomy" id="2995303"/>
    <lineage>
        <taxon>Bacteria</taxon>
        <taxon>Pseudomonadati</taxon>
        <taxon>Myxococcota</taxon>
        <taxon>Polyangia</taxon>
        <taxon>Nannocystales</taxon>
        <taxon>Nannocystaceae</taxon>
        <taxon>Nannocystis</taxon>
    </lineage>
</organism>
<dbReference type="Pfam" id="PF09346">
    <property type="entry name" value="SMI1_KNR4"/>
    <property type="match status" value="1"/>
</dbReference>
<evidence type="ECO:0000313" key="2">
    <source>
        <dbReference type="EMBL" id="MDC0720399.1"/>
    </source>
</evidence>
<dbReference type="PANTHER" id="PTHR47432:SF1">
    <property type="entry name" value="CELL WALL ASSEMBLY REGULATOR SMI1"/>
    <property type="match status" value="1"/>
</dbReference>
<sequence length="429" mass="49157">MPRFRRQALMKIHWPDLDLIIEGLELTEACRLDPTTGRFTMEEVGYPFLAGVWPRPDEQHLWGASMVQPERGTIVRARFLMLRLRARRACARGLADPAQTAHMLRVLDGEGSPEQCAAFSNYIEARRPGPRRRMLAELVKRVEQDREDRNDAFLGRGSDARDDDMLTHLRIAAFDHELRRVDGEAREALIESQYLSHLDAIWRWAERLPEPPDEPPPWIPEVLAWREREAAAQRARVDGLLVRLERWLATHTPAVHAELRPGADPARLDACERELGRPLPPALRQLWAWHDGGGELMPIAFVYSLYSIDEAVARRTDCRKWFADEPQWWNPAWLPLLHDPSGNDICLDPGGEFGGEADELVSFWHDDNDRQIVAYDIESLLDTLVALYESGEITAEGDDLAGVSQWEWTVWSRRRVGSRPPTFKVASPR</sequence>
<protein>
    <submittedName>
        <fullName evidence="2">SMI1/KNR4 family protein</fullName>
    </submittedName>
</protein>
<gene>
    <name evidence="2" type="ORF">POL25_26090</name>
</gene>
<dbReference type="RefSeq" id="WP_272088907.1">
    <property type="nucleotide sequence ID" value="NZ_JAQNDL010000003.1"/>
</dbReference>
<proteinExistence type="predicted"/>
<feature type="domain" description="Knr4/Smi1-like" evidence="1">
    <location>
        <begin position="262"/>
        <end position="383"/>
    </location>
</feature>
<keyword evidence="3" id="KW-1185">Reference proteome</keyword>
<dbReference type="InterPro" id="IPR037883">
    <property type="entry name" value="Knr4/Smi1-like_sf"/>
</dbReference>
<dbReference type="InterPro" id="IPR018958">
    <property type="entry name" value="Knr4/Smi1-like_dom"/>
</dbReference>
<dbReference type="SMART" id="SM00860">
    <property type="entry name" value="SMI1_KNR4"/>
    <property type="match status" value="1"/>
</dbReference>
<accession>A0ABT5E4Y7</accession>
<evidence type="ECO:0000259" key="1">
    <source>
        <dbReference type="SMART" id="SM00860"/>
    </source>
</evidence>
<dbReference type="InterPro" id="IPR051873">
    <property type="entry name" value="KNR4/SMI1_regulator"/>
</dbReference>
<dbReference type="SUPFAM" id="SSF160631">
    <property type="entry name" value="SMI1/KNR4-like"/>
    <property type="match status" value="1"/>
</dbReference>
<dbReference type="Gene3D" id="3.40.1580.10">
    <property type="entry name" value="SMI1/KNR4-like"/>
    <property type="match status" value="1"/>
</dbReference>
<dbReference type="Proteomes" id="UP001221686">
    <property type="component" value="Unassembled WGS sequence"/>
</dbReference>
<dbReference type="EMBL" id="JAQNDL010000003">
    <property type="protein sequence ID" value="MDC0720399.1"/>
    <property type="molecule type" value="Genomic_DNA"/>
</dbReference>
<comment type="caution">
    <text evidence="2">The sequence shown here is derived from an EMBL/GenBank/DDBJ whole genome shotgun (WGS) entry which is preliminary data.</text>
</comment>
<dbReference type="PANTHER" id="PTHR47432">
    <property type="entry name" value="CELL WALL ASSEMBLY REGULATOR SMI1"/>
    <property type="match status" value="1"/>
</dbReference>
<name>A0ABT5E4Y7_9BACT</name>
<evidence type="ECO:0000313" key="3">
    <source>
        <dbReference type="Proteomes" id="UP001221686"/>
    </source>
</evidence>
<reference evidence="2 3" key="1">
    <citation type="submission" date="2022-11" db="EMBL/GenBank/DDBJ databases">
        <title>Minimal conservation of predation-associated metabolite biosynthetic gene clusters underscores biosynthetic potential of Myxococcota including descriptions for ten novel species: Archangium lansinium sp. nov., Myxococcus landrumus sp. nov., Nannocystis bai.</title>
        <authorList>
            <person name="Ahearne A."/>
            <person name="Stevens C."/>
            <person name="Dowd S."/>
        </authorList>
    </citation>
    <scope>NUCLEOTIDE SEQUENCE [LARGE SCALE GENOMIC DNA]</scope>
    <source>
        <strain evidence="2 3">BB15-2</strain>
    </source>
</reference>